<dbReference type="NCBIfam" id="NF047798">
    <property type="entry name" value="leader_Chryseo"/>
    <property type="match status" value="1"/>
</dbReference>
<dbReference type="EMBL" id="PPEG02000003">
    <property type="protein sequence ID" value="PWN62487.1"/>
    <property type="molecule type" value="Genomic_DNA"/>
</dbReference>
<dbReference type="EMBL" id="VTPV01000004">
    <property type="protein sequence ID" value="KAB1231026.1"/>
    <property type="molecule type" value="Genomic_DNA"/>
</dbReference>
<dbReference type="Proteomes" id="UP000236413">
    <property type="component" value="Unassembled WGS sequence"/>
</dbReference>
<organism evidence="2 3">
    <name type="scientific">Chryseobacterium viscerum</name>
    <dbReference type="NCBI Taxonomy" id="1037377"/>
    <lineage>
        <taxon>Bacteria</taxon>
        <taxon>Pseudomonadati</taxon>
        <taxon>Bacteroidota</taxon>
        <taxon>Flavobacteriia</taxon>
        <taxon>Flavobacteriales</taxon>
        <taxon>Weeksellaceae</taxon>
        <taxon>Chryseobacterium group</taxon>
        <taxon>Chryseobacterium</taxon>
    </lineage>
</organism>
<protein>
    <recommendedName>
        <fullName evidence="5">Bacteriocin</fullName>
    </recommendedName>
</protein>
<evidence type="ECO:0000313" key="3">
    <source>
        <dbReference type="Proteomes" id="UP000236413"/>
    </source>
</evidence>
<dbReference type="AlphaFoldDB" id="A0A316WML9"/>
<proteinExistence type="predicted"/>
<evidence type="ECO:0000313" key="1">
    <source>
        <dbReference type="EMBL" id="KAB1231026.1"/>
    </source>
</evidence>
<name>A0A316WML9_9FLAO</name>
<keyword evidence="4" id="KW-1185">Reference proteome</keyword>
<evidence type="ECO:0000313" key="4">
    <source>
        <dbReference type="Proteomes" id="UP000326384"/>
    </source>
</evidence>
<dbReference type="Proteomes" id="UP000326384">
    <property type="component" value="Unassembled WGS sequence"/>
</dbReference>
<dbReference type="RefSeq" id="WP_103235290.1">
    <property type="nucleotide sequence ID" value="NZ_PPEG02000003.1"/>
</dbReference>
<sequence>MKNLKKLSRNELKDVFGGNVGDPCSLSVQQANGSWITYPGKCAYVMNTTSSNGVTWGGSYYCETGTGNSHAITSNSGVSRCTGKAGLGASTDLS</sequence>
<evidence type="ECO:0000313" key="2">
    <source>
        <dbReference type="EMBL" id="PWN62487.1"/>
    </source>
</evidence>
<gene>
    <name evidence="2" type="ORF">C1634_006810</name>
    <name evidence="1" type="ORF">F8D52_08110</name>
</gene>
<accession>A0A316WML9</accession>
<reference evidence="2 3" key="1">
    <citation type="submission" date="2018-04" db="EMBL/GenBank/DDBJ databases">
        <title>Chryseobacterium oncorhynchi 701B-08T from rainbow trout, and Chryseobacterium viscerum 687B-08T from diseased fish.</title>
        <authorList>
            <person name="Jeong J.-J."/>
            <person name="Lee Y.J."/>
            <person name="Pathiraja D."/>
            <person name="Park B."/>
            <person name="Choi I.-G."/>
            <person name="Kim K.D."/>
        </authorList>
    </citation>
    <scope>NUCLEOTIDE SEQUENCE [LARGE SCALE GENOMIC DNA]</scope>
    <source>
        <strain evidence="2 3">687B-08</strain>
    </source>
</reference>
<dbReference type="InterPro" id="IPR058074">
    <property type="entry name" value="Bacteriocin-like"/>
</dbReference>
<reference evidence="1 4" key="2">
    <citation type="journal article" date="2019" name="Stand. Genomic Sci.">
        <title>Draft Whole-Genome Sequence of a Novel Chryseobacterium viscerum Strain Isolated from Fresh Water at Dripping Springs, New Mexico.</title>
        <authorList>
            <person name="Kyndt J.A."/>
            <person name="Moore T.C."/>
        </authorList>
    </citation>
    <scope>NUCLEOTIDE SEQUENCE [LARGE SCALE GENOMIC DNA]</scope>
    <source>
        <strain evidence="1 4">DPS</strain>
    </source>
</reference>
<comment type="caution">
    <text evidence="2">The sequence shown here is derived from an EMBL/GenBank/DDBJ whole genome shotgun (WGS) entry which is preliminary data.</text>
</comment>
<evidence type="ECO:0008006" key="5">
    <source>
        <dbReference type="Google" id="ProtNLM"/>
    </source>
</evidence>